<sequence>MGYLITFTIGVILLLLSFYLFSNANNLIQTGNRTNAVVEELIEERSKKGKSTYRPIFRFTTITGKEIHYSYGIASSPPDWKVGETATIVYRTDDPENPLVLTYFGAFGWAVILLAVAAVLLIIGGGNYVFNLYAKQFLV</sequence>
<gene>
    <name evidence="3" type="ORF">IC229_20750</name>
</gene>
<feature type="transmembrane region" description="Helical" evidence="1">
    <location>
        <begin position="106"/>
        <end position="130"/>
    </location>
</feature>
<dbReference type="EMBL" id="JACWZY010000019">
    <property type="protein sequence ID" value="MBD2703089.1"/>
    <property type="molecule type" value="Genomic_DNA"/>
</dbReference>
<evidence type="ECO:0000259" key="2">
    <source>
        <dbReference type="Pfam" id="PF12158"/>
    </source>
</evidence>
<feature type="transmembrane region" description="Helical" evidence="1">
    <location>
        <begin position="5"/>
        <end position="22"/>
    </location>
</feature>
<name>A0A926XYD2_9BACT</name>
<comment type="caution">
    <text evidence="3">The sequence shown here is derived from an EMBL/GenBank/DDBJ whole genome shotgun (WGS) entry which is preliminary data.</text>
</comment>
<evidence type="ECO:0000313" key="3">
    <source>
        <dbReference type="EMBL" id="MBD2703089.1"/>
    </source>
</evidence>
<accession>A0A926XYD2</accession>
<keyword evidence="1" id="KW-0472">Membrane</keyword>
<keyword evidence="1" id="KW-1133">Transmembrane helix</keyword>
<evidence type="ECO:0000256" key="1">
    <source>
        <dbReference type="SAM" id="Phobius"/>
    </source>
</evidence>
<keyword evidence="1" id="KW-0812">Transmembrane</keyword>
<reference evidence="3" key="1">
    <citation type="submission" date="2020-09" db="EMBL/GenBank/DDBJ databases">
        <authorList>
            <person name="Kim M.K."/>
        </authorList>
    </citation>
    <scope>NUCLEOTIDE SEQUENCE</scope>
    <source>
        <strain evidence="3">BT702</strain>
    </source>
</reference>
<dbReference type="Proteomes" id="UP000598820">
    <property type="component" value="Unassembled WGS sequence"/>
</dbReference>
<dbReference type="InterPro" id="IPR021994">
    <property type="entry name" value="DUF3592"/>
</dbReference>
<organism evidence="3 4">
    <name type="scientific">Spirosoma profusum</name>
    <dbReference type="NCBI Taxonomy" id="2771354"/>
    <lineage>
        <taxon>Bacteria</taxon>
        <taxon>Pseudomonadati</taxon>
        <taxon>Bacteroidota</taxon>
        <taxon>Cytophagia</taxon>
        <taxon>Cytophagales</taxon>
        <taxon>Cytophagaceae</taxon>
        <taxon>Spirosoma</taxon>
    </lineage>
</organism>
<keyword evidence="4" id="KW-1185">Reference proteome</keyword>
<dbReference type="Pfam" id="PF12158">
    <property type="entry name" value="DUF3592"/>
    <property type="match status" value="1"/>
</dbReference>
<protein>
    <submittedName>
        <fullName evidence="3">DUF3592 domain-containing protein</fullName>
    </submittedName>
</protein>
<dbReference type="RefSeq" id="WP_190888935.1">
    <property type="nucleotide sequence ID" value="NZ_JACWZY010000019.1"/>
</dbReference>
<evidence type="ECO:0000313" key="4">
    <source>
        <dbReference type="Proteomes" id="UP000598820"/>
    </source>
</evidence>
<proteinExistence type="predicted"/>
<feature type="domain" description="DUF3592" evidence="2">
    <location>
        <begin position="35"/>
        <end position="97"/>
    </location>
</feature>
<dbReference type="AlphaFoldDB" id="A0A926XYD2"/>